<evidence type="ECO:0000313" key="3">
    <source>
        <dbReference type="Proteomes" id="UP000023152"/>
    </source>
</evidence>
<feature type="compositionally biased region" description="Polar residues" evidence="1">
    <location>
        <begin position="204"/>
        <end position="217"/>
    </location>
</feature>
<keyword evidence="3" id="KW-1185">Reference proteome</keyword>
<dbReference type="EMBL" id="ASPP01016950">
    <property type="protein sequence ID" value="ETO17294.1"/>
    <property type="molecule type" value="Genomic_DNA"/>
</dbReference>
<dbReference type="Proteomes" id="UP000023152">
    <property type="component" value="Unassembled WGS sequence"/>
</dbReference>
<accession>X6MTX6</accession>
<organism evidence="2 3">
    <name type="scientific">Reticulomyxa filosa</name>
    <dbReference type="NCBI Taxonomy" id="46433"/>
    <lineage>
        <taxon>Eukaryota</taxon>
        <taxon>Sar</taxon>
        <taxon>Rhizaria</taxon>
        <taxon>Retaria</taxon>
        <taxon>Foraminifera</taxon>
        <taxon>Monothalamids</taxon>
        <taxon>Reticulomyxidae</taxon>
        <taxon>Reticulomyxa</taxon>
    </lineage>
</organism>
<feature type="non-terminal residue" evidence="2">
    <location>
        <position position="224"/>
    </location>
</feature>
<evidence type="ECO:0000313" key="2">
    <source>
        <dbReference type="EMBL" id="ETO17294.1"/>
    </source>
</evidence>
<feature type="non-terminal residue" evidence="2">
    <location>
        <position position="1"/>
    </location>
</feature>
<proteinExistence type="predicted"/>
<reference evidence="2 3" key="1">
    <citation type="journal article" date="2013" name="Curr. Biol.">
        <title>The Genome of the Foraminiferan Reticulomyxa filosa.</title>
        <authorList>
            <person name="Glockner G."/>
            <person name="Hulsmann N."/>
            <person name="Schleicher M."/>
            <person name="Noegel A.A."/>
            <person name="Eichinger L."/>
            <person name="Gallinger C."/>
            <person name="Pawlowski J."/>
            <person name="Sierra R."/>
            <person name="Euteneuer U."/>
            <person name="Pillet L."/>
            <person name="Moustafa A."/>
            <person name="Platzer M."/>
            <person name="Groth M."/>
            <person name="Szafranski K."/>
            <person name="Schliwa M."/>
        </authorList>
    </citation>
    <scope>NUCLEOTIDE SEQUENCE [LARGE SCALE GENOMIC DNA]</scope>
</reference>
<sequence>QHKKTIRTTYECVMIGNGGGDVVIIEKDKMYRDCVITISDTKRTLSIHCNTSRPLLSQVSRMRRALEFIAYNSGVNKVNLLGCQITDPEKNEVFIEDHPPIPPPIQPNVNLPPITEDDDHPSLSSFAPNQKQTNKQKKNKVVLSRNNTNESDVSNASYVIGSPLTLGSQINVTSSSPSFGGASIRTSSSICTPLSLASNQVAMPDSRNLSPTLTTTRTEQDFLG</sequence>
<feature type="region of interest" description="Disordered" evidence="1">
    <location>
        <begin position="98"/>
        <end position="140"/>
    </location>
</feature>
<dbReference type="AlphaFoldDB" id="X6MTX6"/>
<gene>
    <name evidence="2" type="ORF">RFI_20031</name>
</gene>
<feature type="region of interest" description="Disordered" evidence="1">
    <location>
        <begin position="204"/>
        <end position="224"/>
    </location>
</feature>
<evidence type="ECO:0000256" key="1">
    <source>
        <dbReference type="SAM" id="MobiDB-lite"/>
    </source>
</evidence>
<comment type="caution">
    <text evidence="2">The sequence shown here is derived from an EMBL/GenBank/DDBJ whole genome shotgun (WGS) entry which is preliminary data.</text>
</comment>
<protein>
    <submittedName>
        <fullName evidence="2">Uncharacterized protein</fullName>
    </submittedName>
</protein>
<name>X6MTX6_RETFI</name>